<dbReference type="InterPro" id="IPR036388">
    <property type="entry name" value="WH-like_DNA-bd_sf"/>
</dbReference>
<dbReference type="PANTHER" id="PTHR33169">
    <property type="entry name" value="PADR-FAMILY TRANSCRIPTIONAL REGULATOR"/>
    <property type="match status" value="1"/>
</dbReference>
<evidence type="ECO:0000259" key="1">
    <source>
        <dbReference type="Pfam" id="PF03551"/>
    </source>
</evidence>
<comment type="caution">
    <text evidence="2">The sequence shown here is derived from an EMBL/GenBank/DDBJ whole genome shotgun (WGS) entry which is preliminary data.</text>
</comment>
<protein>
    <submittedName>
        <fullName evidence="2">PadR family transcriptional regulator</fullName>
    </submittedName>
</protein>
<evidence type="ECO:0000313" key="3">
    <source>
        <dbReference type="Proteomes" id="UP000290624"/>
    </source>
</evidence>
<keyword evidence="3" id="KW-1185">Reference proteome</keyword>
<reference evidence="2 3" key="1">
    <citation type="submission" date="2018-01" db="EMBL/GenBank/DDBJ databases">
        <title>Lactibacter flavus gen. nov., sp. nov., a novel bacterium of the family Propionibacteriaceae isolated from raw milk and dairy products.</title>
        <authorList>
            <person name="Wenning M."/>
            <person name="Breitenwieser F."/>
            <person name="Huptas C."/>
            <person name="von Neubeck M."/>
            <person name="Busse H.-J."/>
            <person name="Scherer S."/>
        </authorList>
    </citation>
    <scope>NUCLEOTIDE SEQUENCE [LARGE SCALE GENOMIC DNA]</scope>
    <source>
        <strain evidence="2 3">VG341</strain>
    </source>
</reference>
<gene>
    <name evidence="2" type="ORF">C1706_05250</name>
</gene>
<evidence type="ECO:0000313" key="2">
    <source>
        <dbReference type="EMBL" id="RXW32572.1"/>
    </source>
</evidence>
<dbReference type="EMBL" id="PPCV01000003">
    <property type="protein sequence ID" value="RXW32572.1"/>
    <property type="molecule type" value="Genomic_DNA"/>
</dbReference>
<dbReference type="InterPro" id="IPR052509">
    <property type="entry name" value="Metal_resp_DNA-bind_regulator"/>
</dbReference>
<dbReference type="SUPFAM" id="SSF46785">
    <property type="entry name" value="Winged helix' DNA-binding domain"/>
    <property type="match status" value="1"/>
</dbReference>
<name>A0A4Q2EIW6_9ACTN</name>
<dbReference type="Proteomes" id="UP000290624">
    <property type="component" value="Unassembled WGS sequence"/>
</dbReference>
<dbReference type="PANTHER" id="PTHR33169:SF14">
    <property type="entry name" value="TRANSCRIPTIONAL REGULATOR RV3488"/>
    <property type="match status" value="1"/>
</dbReference>
<dbReference type="AlphaFoldDB" id="A0A4Q2EIW6"/>
<dbReference type="CDD" id="cd00090">
    <property type="entry name" value="HTH_ARSR"/>
    <property type="match status" value="1"/>
</dbReference>
<dbReference type="Gene3D" id="1.10.10.10">
    <property type="entry name" value="Winged helix-like DNA-binding domain superfamily/Winged helix DNA-binding domain"/>
    <property type="match status" value="1"/>
</dbReference>
<dbReference type="InterPro" id="IPR036390">
    <property type="entry name" value="WH_DNA-bd_sf"/>
</dbReference>
<sequence length="120" mass="13165">MQGTWRYPELVNEQRTAQIRKGVVELAVLALLASGERYGSQIVDELAARPALALTSGTVYPLLARLLKAGLIASTWRESPVGPPRKYYALTAEGRVAYADLHEAWRSVRAAVDTVVKENS</sequence>
<dbReference type="InterPro" id="IPR005149">
    <property type="entry name" value="Tscrpt_reg_PadR_N"/>
</dbReference>
<accession>A0A4Q2EIW6</accession>
<dbReference type="InterPro" id="IPR011991">
    <property type="entry name" value="ArsR-like_HTH"/>
</dbReference>
<feature type="domain" description="Transcription regulator PadR N-terminal" evidence="1">
    <location>
        <begin position="28"/>
        <end position="99"/>
    </location>
</feature>
<dbReference type="Pfam" id="PF03551">
    <property type="entry name" value="PadR"/>
    <property type="match status" value="1"/>
</dbReference>
<organism evidence="2 3">
    <name type="scientific">Propioniciclava flava</name>
    <dbReference type="NCBI Taxonomy" id="2072026"/>
    <lineage>
        <taxon>Bacteria</taxon>
        <taxon>Bacillati</taxon>
        <taxon>Actinomycetota</taxon>
        <taxon>Actinomycetes</taxon>
        <taxon>Propionibacteriales</taxon>
        <taxon>Propionibacteriaceae</taxon>
        <taxon>Propioniciclava</taxon>
    </lineage>
</organism>
<proteinExistence type="predicted"/>
<dbReference type="OrthoDB" id="122286at2"/>